<gene>
    <name evidence="1" type="ORF">SCLAV_5358</name>
</gene>
<dbReference type="STRING" id="1901.BB341_02270"/>
<evidence type="ECO:0000313" key="1">
    <source>
        <dbReference type="EMBL" id="EFG10425.1"/>
    </source>
</evidence>
<accession>E2PZG4</accession>
<proteinExistence type="predicted"/>
<reference evidence="1 2" key="1">
    <citation type="journal article" date="2010" name="Genome Biol. Evol.">
        <title>The sequence of a 1.8-mb bacterial linear plasmid reveals a rich evolutionary reservoir of secondary metabolic pathways.</title>
        <authorList>
            <person name="Medema M.H."/>
            <person name="Trefzer A."/>
            <person name="Kovalchuk A."/>
            <person name="van den Berg M."/>
            <person name="Mueller U."/>
            <person name="Heijne W."/>
            <person name="Wu L."/>
            <person name="Alam M.T."/>
            <person name="Ronning C.M."/>
            <person name="Nierman W.C."/>
            <person name="Bovenberg R.A.L."/>
            <person name="Breitling R."/>
            <person name="Takano E."/>
        </authorList>
    </citation>
    <scope>NUCLEOTIDE SEQUENCE [LARGE SCALE GENOMIC DNA]</scope>
    <source>
        <strain evidence="2">ATCC 27064 / DSM 738 / JCM 4710 / NBRC 13307 / NCIMB 12785 / NRRL 3585 / VKM Ac-602</strain>
    </source>
</reference>
<name>E2PZG4_STRCL</name>
<dbReference type="EMBL" id="CM000913">
    <property type="protein sequence ID" value="EFG10425.1"/>
    <property type="molecule type" value="Genomic_DNA"/>
</dbReference>
<keyword evidence="2" id="KW-1185">Reference proteome</keyword>
<dbReference type="eggNOG" id="ENOG502ZTMC">
    <property type="taxonomic scope" value="Bacteria"/>
</dbReference>
<dbReference type="AlphaFoldDB" id="E2PZG4"/>
<protein>
    <submittedName>
        <fullName evidence="1">Uncharacterized protein</fullName>
    </submittedName>
</protein>
<sequence>MSRVTPLDAIEPARPVGPTDRRALRETLRAAGVADTYYRIEGVHEPAPTPPDFLYLRSDPDGSAGIWETGVYERGVHQAIARHAHESDACAHLLRLLS</sequence>
<evidence type="ECO:0000313" key="2">
    <source>
        <dbReference type="Proteomes" id="UP000002357"/>
    </source>
</evidence>
<organism evidence="1 2">
    <name type="scientific">Streptomyces clavuligerus</name>
    <dbReference type="NCBI Taxonomy" id="1901"/>
    <lineage>
        <taxon>Bacteria</taxon>
        <taxon>Bacillati</taxon>
        <taxon>Actinomycetota</taxon>
        <taxon>Actinomycetes</taxon>
        <taxon>Kitasatosporales</taxon>
        <taxon>Streptomycetaceae</taxon>
        <taxon>Streptomyces</taxon>
    </lineage>
</organism>
<dbReference type="Proteomes" id="UP000002357">
    <property type="component" value="Chromosome"/>
</dbReference>